<feature type="compositionally biased region" description="Pro residues" evidence="6">
    <location>
        <begin position="475"/>
        <end position="495"/>
    </location>
</feature>
<dbReference type="Pfam" id="PF04542">
    <property type="entry name" value="Sigma70_r2"/>
    <property type="match status" value="1"/>
</dbReference>
<feature type="compositionally biased region" description="Pro residues" evidence="6">
    <location>
        <begin position="434"/>
        <end position="457"/>
    </location>
</feature>
<evidence type="ECO:0000259" key="7">
    <source>
        <dbReference type="Pfam" id="PF04542"/>
    </source>
</evidence>
<dbReference type="InterPro" id="IPR007627">
    <property type="entry name" value="RNA_pol_sigma70_r2"/>
</dbReference>
<dbReference type="AlphaFoldDB" id="A0A0D1L426"/>
<keyword evidence="4" id="KW-0238">DNA-binding</keyword>
<keyword evidence="3" id="KW-0731">Sigma factor</keyword>
<dbReference type="SUPFAM" id="SSF88946">
    <property type="entry name" value="Sigma2 domain of RNA polymerase sigma factors"/>
    <property type="match status" value="1"/>
</dbReference>
<sequence length="533" mass="55311">MTTAYARSAAADDDATLALAAASGDRMAFAAIYDRYANRLYDFCVGMLRDRDAAADCVQDVFVTAASRLDQLREPDRLRSWLYAVARNEALSRIRDRRREQPSDELPEIVSGEPDPATLAARSELANLISDACGGLTDRDQLVLELSYRQGLSGPELADALGVSPRNANTLVERLRDTIARSLGALLICRQVRTDPSRCPELAAILADWDGQFTVLTRKRAARHIDGCAVCEEQRAKMVSPATLLGSAPLLIPAPEWLREATLAHAGNVLPTTPRSAAGPPQTGNSWWPPHDVDVSDLPPTSVEKPSATTNSRPGYLRRHAMAVTGVAAIVAAGGAVYLSMPQVFNVDPMSVTGHSTSSSPTFPSVPNTPFDAPLKTAPPSPTGPSGNPERTAPPGNPTGPIEPPPVETEPSTPPNNPAAPVVPPHHSGNPAGPVQPPSTAPGPVIPPPNSGGPVTPPGNSGGSTAPSGGDEGPVTPPKSGPVVDPGPPKGPVTPPKSSNGRAPAPGHVPPRQEGGSNSCTPPACIQPSGPLG</sequence>
<protein>
    <recommendedName>
        <fullName evidence="7">RNA polymerase sigma-70 region 2 domain-containing protein</fullName>
    </recommendedName>
</protein>
<dbReference type="InterPro" id="IPR036388">
    <property type="entry name" value="WH-like_DNA-bd_sf"/>
</dbReference>
<keyword evidence="9" id="KW-1185">Reference proteome</keyword>
<dbReference type="SUPFAM" id="SSF88659">
    <property type="entry name" value="Sigma3 and sigma4 domains of RNA polymerase sigma factors"/>
    <property type="match status" value="1"/>
</dbReference>
<dbReference type="GO" id="GO:0003677">
    <property type="term" value="F:DNA binding"/>
    <property type="evidence" value="ECO:0007669"/>
    <property type="project" value="UniProtKB-KW"/>
</dbReference>
<reference evidence="8 9" key="1">
    <citation type="submission" date="2015-01" db="EMBL/GenBank/DDBJ databases">
        <title>Genome sequence of Mycobacterium llatzerense and Mycobacterium immunogenum recovered from brain abscess.</title>
        <authorList>
            <person name="Greninger A.L."/>
            <person name="Langelier C."/>
            <person name="Cunningham G."/>
            <person name="Chiu C.Y."/>
            <person name="Miller S."/>
        </authorList>
    </citation>
    <scope>NUCLEOTIDE SEQUENCE [LARGE SCALE GENOMIC DNA]</scope>
    <source>
        <strain evidence="8 9">CLUC14</strain>
    </source>
</reference>
<feature type="compositionally biased region" description="Pro residues" evidence="6">
    <location>
        <begin position="395"/>
        <end position="424"/>
    </location>
</feature>
<dbReference type="GO" id="GO:0006352">
    <property type="term" value="P:DNA-templated transcription initiation"/>
    <property type="evidence" value="ECO:0007669"/>
    <property type="project" value="InterPro"/>
</dbReference>
<dbReference type="InterPro" id="IPR013325">
    <property type="entry name" value="RNA_pol_sigma_r2"/>
</dbReference>
<dbReference type="GO" id="GO:0016987">
    <property type="term" value="F:sigma factor activity"/>
    <property type="evidence" value="ECO:0007669"/>
    <property type="project" value="UniProtKB-KW"/>
</dbReference>
<comment type="similarity">
    <text evidence="1">Belongs to the sigma-70 factor family. ECF subfamily.</text>
</comment>
<gene>
    <name evidence="8" type="ORF">TL10_18260</name>
</gene>
<dbReference type="PANTHER" id="PTHR43133:SF8">
    <property type="entry name" value="RNA POLYMERASE SIGMA FACTOR HI_1459-RELATED"/>
    <property type="match status" value="1"/>
</dbReference>
<dbReference type="PATRIC" id="fig|280871.6.peg.3776"/>
<comment type="caution">
    <text evidence="8">The sequence shown here is derived from an EMBL/GenBank/DDBJ whole genome shotgun (WGS) entry which is preliminary data.</text>
</comment>
<dbReference type="STRING" id="280871.TL10_18260"/>
<dbReference type="RefSeq" id="WP_043986711.1">
    <property type="nucleotide sequence ID" value="NZ_JXST01000025.1"/>
</dbReference>
<dbReference type="InterPro" id="IPR039425">
    <property type="entry name" value="RNA_pol_sigma-70-like"/>
</dbReference>
<dbReference type="Gene3D" id="1.10.10.10">
    <property type="entry name" value="Winged helix-like DNA-binding domain superfamily/Winged helix DNA-binding domain"/>
    <property type="match status" value="1"/>
</dbReference>
<feature type="compositionally biased region" description="Low complexity" evidence="6">
    <location>
        <begin position="353"/>
        <end position="370"/>
    </location>
</feature>
<evidence type="ECO:0000313" key="8">
    <source>
        <dbReference type="EMBL" id="KIU15630.1"/>
    </source>
</evidence>
<evidence type="ECO:0000256" key="2">
    <source>
        <dbReference type="ARBA" id="ARBA00023015"/>
    </source>
</evidence>
<dbReference type="Gene3D" id="1.10.1740.10">
    <property type="match status" value="1"/>
</dbReference>
<keyword evidence="2" id="KW-0805">Transcription regulation</keyword>
<dbReference type="Proteomes" id="UP000032221">
    <property type="component" value="Unassembled WGS sequence"/>
</dbReference>
<evidence type="ECO:0000256" key="6">
    <source>
        <dbReference type="SAM" id="MobiDB-lite"/>
    </source>
</evidence>
<dbReference type="NCBIfam" id="TIGR02937">
    <property type="entry name" value="sigma70-ECF"/>
    <property type="match status" value="1"/>
</dbReference>
<dbReference type="InterPro" id="IPR014284">
    <property type="entry name" value="RNA_pol_sigma-70_dom"/>
</dbReference>
<evidence type="ECO:0000256" key="4">
    <source>
        <dbReference type="ARBA" id="ARBA00023125"/>
    </source>
</evidence>
<dbReference type="PANTHER" id="PTHR43133">
    <property type="entry name" value="RNA POLYMERASE ECF-TYPE SIGMA FACTO"/>
    <property type="match status" value="1"/>
</dbReference>
<evidence type="ECO:0000313" key="9">
    <source>
        <dbReference type="Proteomes" id="UP000032221"/>
    </source>
</evidence>
<feature type="region of interest" description="Disordered" evidence="6">
    <location>
        <begin position="269"/>
        <end position="314"/>
    </location>
</feature>
<evidence type="ECO:0000256" key="5">
    <source>
        <dbReference type="ARBA" id="ARBA00023163"/>
    </source>
</evidence>
<dbReference type="EMBL" id="JXST01000025">
    <property type="protein sequence ID" value="KIU15630.1"/>
    <property type="molecule type" value="Genomic_DNA"/>
</dbReference>
<evidence type="ECO:0000256" key="1">
    <source>
        <dbReference type="ARBA" id="ARBA00010641"/>
    </source>
</evidence>
<feature type="region of interest" description="Disordered" evidence="6">
    <location>
        <begin position="353"/>
        <end position="533"/>
    </location>
</feature>
<proteinExistence type="inferred from homology"/>
<evidence type="ECO:0000256" key="3">
    <source>
        <dbReference type="ARBA" id="ARBA00023082"/>
    </source>
</evidence>
<dbReference type="InterPro" id="IPR013324">
    <property type="entry name" value="RNA_pol_sigma_r3/r4-like"/>
</dbReference>
<name>A0A0D1L426_9MYCO</name>
<accession>A0A0D1L426</accession>
<organism evidence="8 9">
    <name type="scientific">Mycolicibacterium llatzerense</name>
    <dbReference type="NCBI Taxonomy" id="280871"/>
    <lineage>
        <taxon>Bacteria</taxon>
        <taxon>Bacillati</taxon>
        <taxon>Actinomycetota</taxon>
        <taxon>Actinomycetes</taxon>
        <taxon>Mycobacteriales</taxon>
        <taxon>Mycobacteriaceae</taxon>
        <taxon>Mycolicibacterium</taxon>
    </lineage>
</organism>
<feature type="domain" description="RNA polymerase sigma-70 region 2" evidence="7">
    <location>
        <begin position="32"/>
        <end position="99"/>
    </location>
</feature>
<keyword evidence="5" id="KW-0804">Transcription</keyword>